<feature type="signal peptide" evidence="1">
    <location>
        <begin position="1"/>
        <end position="27"/>
    </location>
</feature>
<name>A0ABP6MGW7_9ACTN</name>
<accession>A0ABP6MGW7</accession>
<evidence type="ECO:0000313" key="2">
    <source>
        <dbReference type="EMBL" id="GAA3105922.1"/>
    </source>
</evidence>
<dbReference type="Proteomes" id="UP001501637">
    <property type="component" value="Unassembled WGS sequence"/>
</dbReference>
<sequence>MRKTVLTAMTALGAGVAVVLTTGLSTAQPQAAPWQRVGDDMKSGISGLAVTSRSGDDLRALVVRDNKRPGDNRIAEVTQHPGRPTEVTPITWLSGAEPVDLEALDAVPGTSDEYVAVASRGLAYHLKLADAGEAVQVLDIAPLPAIGAGDDFESFTLTSRKGKTAAVWADRGEGSGRPATLYAAPFSVNSYGESKFGAVDKATLRAPYPKADVRHASDIEVTKSGRLLVSSASDAGDDGPFDSAVSDAGRLFITSSGKVRLSVDKSPEVLEKFDGYKIEALNCVPGSAIAALGTDDENAGGSLTTRRLCD</sequence>
<dbReference type="EMBL" id="BAAAUG010000044">
    <property type="protein sequence ID" value="GAA3105922.1"/>
    <property type="molecule type" value="Genomic_DNA"/>
</dbReference>
<evidence type="ECO:0008006" key="4">
    <source>
        <dbReference type="Google" id="ProtNLM"/>
    </source>
</evidence>
<keyword evidence="3" id="KW-1185">Reference proteome</keyword>
<feature type="chain" id="PRO_5046727559" description="Lipoprotein" evidence="1">
    <location>
        <begin position="28"/>
        <end position="310"/>
    </location>
</feature>
<dbReference type="RefSeq" id="WP_344521523.1">
    <property type="nucleotide sequence ID" value="NZ_BAAAUG010000044.1"/>
</dbReference>
<gene>
    <name evidence="2" type="ORF">GCM10010449_31170</name>
</gene>
<reference evidence="3" key="1">
    <citation type="journal article" date="2019" name="Int. J. Syst. Evol. Microbiol.">
        <title>The Global Catalogue of Microorganisms (GCM) 10K type strain sequencing project: providing services to taxonomists for standard genome sequencing and annotation.</title>
        <authorList>
            <consortium name="The Broad Institute Genomics Platform"/>
            <consortium name="The Broad Institute Genome Sequencing Center for Infectious Disease"/>
            <person name="Wu L."/>
            <person name="Ma J."/>
        </authorList>
    </citation>
    <scope>NUCLEOTIDE SEQUENCE [LARGE SCALE GENOMIC DNA]</scope>
    <source>
        <strain evidence="3">JCM 9092</strain>
    </source>
</reference>
<proteinExistence type="predicted"/>
<evidence type="ECO:0000256" key="1">
    <source>
        <dbReference type="SAM" id="SignalP"/>
    </source>
</evidence>
<organism evidence="2 3">
    <name type="scientific">Streptomyces rectiviolaceus</name>
    <dbReference type="NCBI Taxonomy" id="332591"/>
    <lineage>
        <taxon>Bacteria</taxon>
        <taxon>Bacillati</taxon>
        <taxon>Actinomycetota</taxon>
        <taxon>Actinomycetes</taxon>
        <taxon>Kitasatosporales</taxon>
        <taxon>Streptomycetaceae</taxon>
        <taxon>Streptomyces</taxon>
    </lineage>
</organism>
<evidence type="ECO:0000313" key="3">
    <source>
        <dbReference type="Proteomes" id="UP001501637"/>
    </source>
</evidence>
<comment type="caution">
    <text evidence="2">The sequence shown here is derived from an EMBL/GenBank/DDBJ whole genome shotgun (WGS) entry which is preliminary data.</text>
</comment>
<protein>
    <recommendedName>
        <fullName evidence="4">Lipoprotein</fullName>
    </recommendedName>
</protein>
<keyword evidence="1" id="KW-0732">Signal</keyword>